<accession>A0A8K0XZQ4</accession>
<sequence>MPSEARVEDFLRILIVAPCPSMLIAAPTLAQHLQIPTQEAARRLSSVPSTLCERLPLADAKRLANLLAAMGVQVRLEAVSLPETPETAMVDVSLQPVESDRLGELAQAIAAWLPPVGVTSCDRSATGIETELAGPGGLILSSVSVADAELLRGVMRRIAGLRIAVSDPRQALYDLLADHRAPFAVPPAVTETLRRMGLSPCRLTGAVASKLDRATRDLILARFHRAPLVAMNRDFQRFDLFLTGVRNVSPRELADFLVARSDLPRAMLERMPRPLRIECGLTRENALAFQSDYAALGFETCARLRVYHPVLRHPVEARVGP</sequence>
<evidence type="ECO:0000313" key="1">
    <source>
        <dbReference type="EMBL" id="MBL4917041.1"/>
    </source>
</evidence>
<keyword evidence="2" id="KW-1185">Reference proteome</keyword>
<dbReference type="AlphaFoldDB" id="A0A8K0XZQ4"/>
<gene>
    <name evidence="1" type="ORF">JL811_07365</name>
</gene>
<protein>
    <submittedName>
        <fullName evidence="1">Uncharacterized protein</fullName>
    </submittedName>
</protein>
<organism evidence="1 2">
    <name type="scientific">Szabonella alba</name>
    <dbReference type="NCBI Taxonomy" id="2804194"/>
    <lineage>
        <taxon>Bacteria</taxon>
        <taxon>Pseudomonadati</taxon>
        <taxon>Pseudomonadota</taxon>
        <taxon>Alphaproteobacteria</taxon>
        <taxon>Rhodobacterales</taxon>
        <taxon>Paracoccaceae</taxon>
        <taxon>Szabonella</taxon>
    </lineage>
</organism>
<dbReference type="EMBL" id="JAESVN010000002">
    <property type="protein sequence ID" value="MBL4917041.1"/>
    <property type="molecule type" value="Genomic_DNA"/>
</dbReference>
<name>A0A8K0XZQ4_9RHOB</name>
<dbReference type="RefSeq" id="WP_202687831.1">
    <property type="nucleotide sequence ID" value="NZ_JAESVN010000002.1"/>
</dbReference>
<comment type="caution">
    <text evidence="1">The sequence shown here is derived from an EMBL/GenBank/DDBJ whole genome shotgun (WGS) entry which is preliminary data.</text>
</comment>
<proteinExistence type="predicted"/>
<evidence type="ECO:0000313" key="2">
    <source>
        <dbReference type="Proteomes" id="UP000648908"/>
    </source>
</evidence>
<reference evidence="1" key="1">
    <citation type="submission" date="2021-01" db="EMBL/GenBank/DDBJ databases">
        <title>Tabrizicola alba sp. nov. a motile alkaliphilic bacterium isolated from a soda lake.</title>
        <authorList>
            <person name="Szuroczki S."/>
            <person name="Abbaszade G."/>
            <person name="Schumann P."/>
            <person name="Toth E."/>
        </authorList>
    </citation>
    <scope>NUCLEOTIDE SEQUENCE</scope>
    <source>
        <strain evidence="1">DMG-N-6</strain>
    </source>
</reference>
<dbReference type="Proteomes" id="UP000648908">
    <property type="component" value="Unassembled WGS sequence"/>
</dbReference>